<feature type="domain" description="MULE transposase" evidence="1">
    <location>
        <begin position="74"/>
        <end position="137"/>
    </location>
</feature>
<sequence>MTCIEKDCRNYVEQVRRLRLGEEDAAAIQFYFSNMQARCSGFFFSMDLDEESLLRNIFWAVNRSRLTYKEFGDVVTFDTTYLTNKYDMPFAPFVGVNHHGQSTLLGCGLLSNENTETFVWFFKTWFQCMHRKHPLVLLPIKTGPCRMQFRLCSRIQNIDGVCGTY</sequence>
<name>A0A8S0UVB4_OLEEU</name>
<dbReference type="EMBL" id="CACTIH010009059">
    <property type="protein sequence ID" value="CAA3021758.1"/>
    <property type="molecule type" value="Genomic_DNA"/>
</dbReference>
<keyword evidence="3" id="KW-1185">Reference proteome</keyword>
<dbReference type="InterPro" id="IPR018289">
    <property type="entry name" value="MULE_transposase_dom"/>
</dbReference>
<proteinExistence type="predicted"/>
<dbReference type="Gramene" id="OE9A057084T1">
    <property type="protein sequence ID" value="OE9A057084C1"/>
    <property type="gene ID" value="OE9A057084"/>
</dbReference>
<dbReference type="Pfam" id="PF10551">
    <property type="entry name" value="MULE"/>
    <property type="match status" value="1"/>
</dbReference>
<reference evidence="2 3" key="1">
    <citation type="submission" date="2019-12" db="EMBL/GenBank/DDBJ databases">
        <authorList>
            <person name="Alioto T."/>
            <person name="Alioto T."/>
            <person name="Gomez Garrido J."/>
        </authorList>
    </citation>
    <scope>NUCLEOTIDE SEQUENCE [LARGE SCALE GENOMIC DNA]</scope>
</reference>
<dbReference type="Proteomes" id="UP000594638">
    <property type="component" value="Unassembled WGS sequence"/>
</dbReference>
<organism evidence="2 3">
    <name type="scientific">Olea europaea subsp. europaea</name>
    <dbReference type="NCBI Taxonomy" id="158383"/>
    <lineage>
        <taxon>Eukaryota</taxon>
        <taxon>Viridiplantae</taxon>
        <taxon>Streptophyta</taxon>
        <taxon>Embryophyta</taxon>
        <taxon>Tracheophyta</taxon>
        <taxon>Spermatophyta</taxon>
        <taxon>Magnoliopsida</taxon>
        <taxon>eudicotyledons</taxon>
        <taxon>Gunneridae</taxon>
        <taxon>Pentapetalae</taxon>
        <taxon>asterids</taxon>
        <taxon>lamiids</taxon>
        <taxon>Lamiales</taxon>
        <taxon>Oleaceae</taxon>
        <taxon>Oleeae</taxon>
        <taxon>Olea</taxon>
    </lineage>
</organism>
<comment type="caution">
    <text evidence="2">The sequence shown here is derived from an EMBL/GenBank/DDBJ whole genome shotgun (WGS) entry which is preliminary data.</text>
</comment>
<protein>
    <recommendedName>
        <fullName evidence="1">MULE transposase domain-containing protein</fullName>
    </recommendedName>
</protein>
<dbReference type="OrthoDB" id="747268at2759"/>
<gene>
    <name evidence="2" type="ORF">OLEA9_A057084</name>
</gene>
<dbReference type="AlphaFoldDB" id="A0A8S0UVB4"/>
<evidence type="ECO:0000313" key="2">
    <source>
        <dbReference type="EMBL" id="CAA3021758.1"/>
    </source>
</evidence>
<accession>A0A8S0UVB4</accession>
<dbReference type="PANTHER" id="PTHR47718">
    <property type="entry name" value="OS01G0519700 PROTEIN"/>
    <property type="match status" value="1"/>
</dbReference>
<evidence type="ECO:0000313" key="3">
    <source>
        <dbReference type="Proteomes" id="UP000594638"/>
    </source>
</evidence>
<evidence type="ECO:0000259" key="1">
    <source>
        <dbReference type="Pfam" id="PF10551"/>
    </source>
</evidence>
<dbReference type="PANTHER" id="PTHR47718:SF13">
    <property type="entry name" value="OS09G0290500 PROTEIN"/>
    <property type="match status" value="1"/>
</dbReference>